<keyword evidence="9 10" id="KW-0472">Membrane</keyword>
<comment type="caution">
    <text evidence="12">The sequence shown here is derived from an EMBL/GenBank/DDBJ whole genome shotgun (WGS) entry which is preliminary data.</text>
</comment>
<evidence type="ECO:0000256" key="11">
    <source>
        <dbReference type="RuleBase" id="RU000488"/>
    </source>
</evidence>
<keyword evidence="8" id="KW-0496">Mitochondrion</keyword>
<dbReference type="InParanoid" id="A0A401GYB2"/>
<dbReference type="OrthoDB" id="6703404at2759"/>
<comment type="similarity">
    <text evidence="2 11">Belongs to the mitochondrial carrier (TC 2.A.29) family.</text>
</comment>
<comment type="subcellular location">
    <subcellularLocation>
        <location evidence="1">Mitochondrion inner membrane</location>
        <topology evidence="1">Multi-pass membrane protein</topology>
    </subcellularLocation>
</comment>
<keyword evidence="5" id="KW-0677">Repeat</keyword>
<evidence type="ECO:0000256" key="6">
    <source>
        <dbReference type="ARBA" id="ARBA00022792"/>
    </source>
</evidence>
<sequence>MASLSTGEGFACGGLAGCTAVTFTNPAEVAKTRMQLQGELTKSGGPKVYRNVLDVFAKTWKNESIRGVQRGLGPAYFYQVALNGCRLGFYEPFRRAFNRLLGYDVSQQVALTSMGAGTGSAIVGSAVGNPLFLVKTRMQAYSPVLPVGAQRFYKNGFTALSTIIREEGWRGLLRGVDAACLRGSFGGSVQIPSYIWAKSQLVRHNLGAPDSLWTYLISSSISGAVVCLVMQPADTTLTRMYNQPTVRGPDGRMVGTLYKNPIDCLWKTLKTEGVFGWYKGSTAHFLRIAPHTIITLTSNDLIVRLYLRARERMG</sequence>
<dbReference type="STRING" id="139825.A0A401GYB2"/>
<evidence type="ECO:0000256" key="10">
    <source>
        <dbReference type="PROSITE-ProRule" id="PRU00282"/>
    </source>
</evidence>
<dbReference type="InterPro" id="IPR018108">
    <property type="entry name" value="MCP_transmembrane"/>
</dbReference>
<proteinExistence type="inferred from homology"/>
<dbReference type="InterPro" id="IPR023395">
    <property type="entry name" value="MCP_dom_sf"/>
</dbReference>
<keyword evidence="13" id="KW-1185">Reference proteome</keyword>
<accession>A0A401GYB2</accession>
<dbReference type="PANTHER" id="PTHR45928">
    <property type="entry name" value="RE38146P"/>
    <property type="match status" value="1"/>
</dbReference>
<keyword evidence="6" id="KW-0999">Mitochondrion inner membrane</keyword>
<protein>
    <submittedName>
        <fullName evidence="12">Mitochondrial oxaloacetate transport protein</fullName>
    </submittedName>
</protein>
<keyword evidence="4 10" id="KW-0812">Transmembrane</keyword>
<dbReference type="SUPFAM" id="SSF103506">
    <property type="entry name" value="Mitochondrial carrier"/>
    <property type="match status" value="1"/>
</dbReference>
<dbReference type="RefSeq" id="XP_027618121.1">
    <property type="nucleotide sequence ID" value="XM_027762320.1"/>
</dbReference>
<dbReference type="AlphaFoldDB" id="A0A401GYB2"/>
<dbReference type="EMBL" id="BFAD01000010">
    <property type="protein sequence ID" value="GBE87208.1"/>
    <property type="molecule type" value="Genomic_DNA"/>
</dbReference>
<evidence type="ECO:0000313" key="12">
    <source>
        <dbReference type="EMBL" id="GBE87208.1"/>
    </source>
</evidence>
<dbReference type="Pfam" id="PF00153">
    <property type="entry name" value="Mito_carr"/>
    <property type="match status" value="3"/>
</dbReference>
<evidence type="ECO:0000256" key="3">
    <source>
        <dbReference type="ARBA" id="ARBA00022448"/>
    </source>
</evidence>
<evidence type="ECO:0000256" key="2">
    <source>
        <dbReference type="ARBA" id="ARBA00006375"/>
    </source>
</evidence>
<evidence type="ECO:0000256" key="9">
    <source>
        <dbReference type="ARBA" id="ARBA00023136"/>
    </source>
</evidence>
<name>A0A401GYB2_9APHY</name>
<dbReference type="InterPro" id="IPR051508">
    <property type="entry name" value="Mito_Carrier_Antiporter"/>
</dbReference>
<feature type="repeat" description="Solcar" evidence="10">
    <location>
        <begin position="108"/>
        <end position="200"/>
    </location>
</feature>
<reference evidence="12 13" key="1">
    <citation type="journal article" date="2018" name="Sci. Rep.">
        <title>Genome sequence of the cauliflower mushroom Sparassis crispa (Hanabiratake) and its association with beneficial usage.</title>
        <authorList>
            <person name="Kiyama R."/>
            <person name="Furutani Y."/>
            <person name="Kawaguchi K."/>
            <person name="Nakanishi T."/>
        </authorList>
    </citation>
    <scope>NUCLEOTIDE SEQUENCE [LARGE SCALE GENOMIC DNA]</scope>
</reference>
<evidence type="ECO:0000256" key="5">
    <source>
        <dbReference type="ARBA" id="ARBA00022737"/>
    </source>
</evidence>
<evidence type="ECO:0000256" key="8">
    <source>
        <dbReference type="ARBA" id="ARBA00023128"/>
    </source>
</evidence>
<evidence type="ECO:0000256" key="7">
    <source>
        <dbReference type="ARBA" id="ARBA00022989"/>
    </source>
</evidence>
<keyword evidence="7" id="KW-1133">Transmembrane helix</keyword>
<dbReference type="GO" id="GO:0005743">
    <property type="term" value="C:mitochondrial inner membrane"/>
    <property type="evidence" value="ECO:0007669"/>
    <property type="project" value="UniProtKB-SubCell"/>
</dbReference>
<dbReference type="Gene3D" id="1.50.40.10">
    <property type="entry name" value="Mitochondrial carrier domain"/>
    <property type="match status" value="1"/>
</dbReference>
<dbReference type="PROSITE" id="PS50920">
    <property type="entry name" value="SOLCAR"/>
    <property type="match status" value="3"/>
</dbReference>
<feature type="repeat" description="Solcar" evidence="10">
    <location>
        <begin position="210"/>
        <end position="305"/>
    </location>
</feature>
<evidence type="ECO:0000256" key="1">
    <source>
        <dbReference type="ARBA" id="ARBA00004448"/>
    </source>
</evidence>
<dbReference type="FunCoup" id="A0A401GYB2">
    <property type="interactions" value="55"/>
</dbReference>
<evidence type="ECO:0000256" key="4">
    <source>
        <dbReference type="ARBA" id="ARBA00022692"/>
    </source>
</evidence>
<feature type="repeat" description="Solcar" evidence="10">
    <location>
        <begin position="8"/>
        <end position="96"/>
    </location>
</feature>
<organism evidence="12 13">
    <name type="scientific">Sparassis crispa</name>
    <dbReference type="NCBI Taxonomy" id="139825"/>
    <lineage>
        <taxon>Eukaryota</taxon>
        <taxon>Fungi</taxon>
        <taxon>Dikarya</taxon>
        <taxon>Basidiomycota</taxon>
        <taxon>Agaricomycotina</taxon>
        <taxon>Agaricomycetes</taxon>
        <taxon>Polyporales</taxon>
        <taxon>Sparassidaceae</taxon>
        <taxon>Sparassis</taxon>
    </lineage>
</organism>
<dbReference type="PANTHER" id="PTHR45928:SF1">
    <property type="entry name" value="RE38146P"/>
    <property type="match status" value="1"/>
</dbReference>
<gene>
    <name evidence="12" type="ORF">SCP_1004550</name>
</gene>
<evidence type="ECO:0000313" key="13">
    <source>
        <dbReference type="Proteomes" id="UP000287166"/>
    </source>
</evidence>
<dbReference type="GeneID" id="38784125"/>
<dbReference type="Proteomes" id="UP000287166">
    <property type="component" value="Unassembled WGS sequence"/>
</dbReference>
<keyword evidence="3 11" id="KW-0813">Transport</keyword>